<gene>
    <name evidence="11" type="primary">argF</name>
    <name evidence="11" type="ORF">H9631_08325</name>
</gene>
<dbReference type="EC" id="2.1.3.3" evidence="4 8"/>
<evidence type="ECO:0000313" key="11">
    <source>
        <dbReference type="EMBL" id="MBD8005085.1"/>
    </source>
</evidence>
<sequence>MVTATSVSLKGKHLLTLADLTKDEIMQIILDAIKLKELQKKGETHHYLKGKTLAMIFEKLSTRTRVSFETGMFQLGGHALFLGKDDLQMGRGETVEDTAKVLSRFVDGIMIRAYSHESVVQLANNSDVPVINGLTDDYHPCQVLADLMTLYEAKGNLEGKKLAYVGDGNNMAHSLMIGCAKLGVSCSIAAPKGYEPKQAIVERAQEFAKETGAVIEVTNDPKVAANGADAVYTDVWTSMGWEAEQEERLKAFADFQVNSELMAEADSEAVFLHCLPAHRGEEVSAEVIEGPQSLVFDEAENRLHAQKALMVALMAD</sequence>
<dbReference type="PANTHER" id="PTHR45753:SF3">
    <property type="entry name" value="ORNITHINE TRANSCARBAMYLASE, MITOCHONDRIAL"/>
    <property type="match status" value="1"/>
</dbReference>
<dbReference type="InterPro" id="IPR036901">
    <property type="entry name" value="Asp/Orn_carbamoylTrfase_sf"/>
</dbReference>
<comment type="pathway">
    <text evidence="2">Amino-acid biosynthesis; L-arginine biosynthesis; L-arginine from L-ornithine and carbamoyl phosphate: step 1/3.</text>
</comment>
<dbReference type="InterPro" id="IPR024904">
    <property type="entry name" value="OTCase_ArgI"/>
</dbReference>
<evidence type="ECO:0000256" key="6">
    <source>
        <dbReference type="ARBA" id="ARBA00022679"/>
    </source>
</evidence>
<evidence type="ECO:0000256" key="1">
    <source>
        <dbReference type="ARBA" id="ARBA00003822"/>
    </source>
</evidence>
<evidence type="ECO:0000256" key="5">
    <source>
        <dbReference type="ARBA" id="ARBA00016634"/>
    </source>
</evidence>
<evidence type="ECO:0000256" key="8">
    <source>
        <dbReference type="HAMAP-Rule" id="MF_01109"/>
    </source>
</evidence>
<evidence type="ECO:0000256" key="2">
    <source>
        <dbReference type="ARBA" id="ARBA00004975"/>
    </source>
</evidence>
<dbReference type="SUPFAM" id="SSF53671">
    <property type="entry name" value="Aspartate/ornithine carbamoyltransferase"/>
    <property type="match status" value="1"/>
</dbReference>
<proteinExistence type="inferred from homology"/>
<organism evidence="11 12">
    <name type="scientific">Bacillus norwichensis</name>
    <dbReference type="NCBI Taxonomy" id="2762217"/>
    <lineage>
        <taxon>Bacteria</taxon>
        <taxon>Bacillati</taxon>
        <taxon>Bacillota</taxon>
        <taxon>Bacilli</taxon>
        <taxon>Bacillales</taxon>
        <taxon>Bacillaceae</taxon>
        <taxon>Bacillus</taxon>
    </lineage>
</organism>
<comment type="function">
    <text evidence="1">Reversibly catalyzes the transfer of the carbamoyl group from carbamoyl phosphate (CP) to the N(epsilon) atom of ornithine (ORN) to produce L-citrulline.</text>
</comment>
<comment type="caution">
    <text evidence="11">The sequence shown here is derived from an EMBL/GenBank/DDBJ whole genome shotgun (WGS) entry which is preliminary data.</text>
</comment>
<evidence type="ECO:0000256" key="3">
    <source>
        <dbReference type="ARBA" id="ARBA00007805"/>
    </source>
</evidence>
<feature type="binding site" evidence="8">
    <location>
        <begin position="238"/>
        <end position="239"/>
    </location>
    <ligand>
        <name>L-ornithine</name>
        <dbReference type="ChEBI" id="CHEBI:46911"/>
    </ligand>
</feature>
<dbReference type="NCBIfam" id="TIGR00658">
    <property type="entry name" value="orni_carb_tr"/>
    <property type="match status" value="1"/>
</dbReference>
<dbReference type="InterPro" id="IPR006131">
    <property type="entry name" value="Asp_carbamoyltransf_Asp/Orn-bd"/>
</dbReference>
<dbReference type="PROSITE" id="PS00097">
    <property type="entry name" value="CARBAMOYLTRANSFERASE"/>
    <property type="match status" value="1"/>
</dbReference>
<evidence type="ECO:0000256" key="4">
    <source>
        <dbReference type="ARBA" id="ARBA00013007"/>
    </source>
</evidence>
<feature type="binding site" evidence="8">
    <location>
        <begin position="61"/>
        <end position="64"/>
    </location>
    <ligand>
        <name>carbamoyl phosphate</name>
        <dbReference type="ChEBI" id="CHEBI:58228"/>
    </ligand>
</feature>
<feature type="domain" description="Aspartate/ornithine carbamoyltransferase carbamoyl-P binding" evidence="10">
    <location>
        <begin position="12"/>
        <end position="152"/>
    </location>
</feature>
<dbReference type="NCBIfam" id="NF001986">
    <property type="entry name" value="PRK00779.1"/>
    <property type="match status" value="1"/>
</dbReference>
<evidence type="ECO:0000259" key="10">
    <source>
        <dbReference type="Pfam" id="PF02729"/>
    </source>
</evidence>
<dbReference type="InterPro" id="IPR006130">
    <property type="entry name" value="Asp/Orn_carbamoylTrfase"/>
</dbReference>
<reference evidence="11 12" key="1">
    <citation type="submission" date="2020-08" db="EMBL/GenBank/DDBJ databases">
        <title>A Genomic Blueprint of the Chicken Gut Microbiome.</title>
        <authorList>
            <person name="Gilroy R."/>
            <person name="Ravi A."/>
            <person name="Getino M."/>
            <person name="Pursley I."/>
            <person name="Horton D.L."/>
            <person name="Alikhan N.-F."/>
            <person name="Baker D."/>
            <person name="Gharbi K."/>
            <person name="Hall N."/>
            <person name="Watson M."/>
            <person name="Adriaenssens E.M."/>
            <person name="Foster-Nyarko E."/>
            <person name="Jarju S."/>
            <person name="Secka A."/>
            <person name="Antonio M."/>
            <person name="Oren A."/>
            <person name="Chaudhuri R."/>
            <person name="La Ragione R.M."/>
            <person name="Hildebrand F."/>
            <person name="Pallen M.J."/>
        </authorList>
    </citation>
    <scope>NUCLEOTIDE SEQUENCE [LARGE SCALE GENOMIC DNA]</scope>
    <source>
        <strain evidence="11 12">Sa1BUA2</strain>
    </source>
</reference>
<dbReference type="InterPro" id="IPR002292">
    <property type="entry name" value="Orn/put_carbamltrans"/>
</dbReference>
<feature type="binding site" evidence="8">
    <location>
        <begin position="274"/>
        <end position="275"/>
    </location>
    <ligand>
        <name>carbamoyl phosphate</name>
        <dbReference type="ChEBI" id="CHEBI:58228"/>
    </ligand>
</feature>
<feature type="binding site" evidence="8">
    <location>
        <position position="170"/>
    </location>
    <ligand>
        <name>L-ornithine</name>
        <dbReference type="ChEBI" id="CHEBI:46911"/>
    </ligand>
</feature>
<dbReference type="InterPro" id="IPR006132">
    <property type="entry name" value="Asp/Orn_carbamoyltranf_P-bd"/>
</dbReference>
<dbReference type="Pfam" id="PF02729">
    <property type="entry name" value="OTCace_N"/>
    <property type="match status" value="1"/>
</dbReference>
<feature type="binding site" evidence="8">
    <location>
        <position position="112"/>
    </location>
    <ligand>
        <name>carbamoyl phosphate</name>
        <dbReference type="ChEBI" id="CHEBI:58228"/>
    </ligand>
</feature>
<name>A0ABR8VJY5_9BACI</name>
<feature type="binding site" evidence="8">
    <location>
        <position position="88"/>
    </location>
    <ligand>
        <name>carbamoyl phosphate</name>
        <dbReference type="ChEBI" id="CHEBI:58228"/>
    </ligand>
</feature>
<keyword evidence="12" id="KW-1185">Reference proteome</keyword>
<dbReference type="HAMAP" id="MF_01109">
    <property type="entry name" value="OTCase"/>
    <property type="match status" value="1"/>
</dbReference>
<comment type="catalytic activity">
    <reaction evidence="7 8">
        <text>carbamoyl phosphate + L-ornithine = L-citrulline + phosphate + H(+)</text>
        <dbReference type="Rhea" id="RHEA:19513"/>
        <dbReference type="ChEBI" id="CHEBI:15378"/>
        <dbReference type="ChEBI" id="CHEBI:43474"/>
        <dbReference type="ChEBI" id="CHEBI:46911"/>
        <dbReference type="ChEBI" id="CHEBI:57743"/>
        <dbReference type="ChEBI" id="CHEBI:58228"/>
        <dbReference type="EC" id="2.1.3.3"/>
    </reaction>
</comment>
<dbReference type="PRINTS" id="PR00102">
    <property type="entry name" value="OTCASE"/>
</dbReference>
<protein>
    <recommendedName>
        <fullName evidence="5 8">Ornithine carbamoyltransferase</fullName>
        <shortName evidence="8">OTCase</shortName>
        <ecNumber evidence="4 8">2.1.3.3</ecNumber>
    </recommendedName>
</protein>
<evidence type="ECO:0000259" key="9">
    <source>
        <dbReference type="Pfam" id="PF00185"/>
    </source>
</evidence>
<accession>A0ABR8VJY5</accession>
<feature type="binding site" evidence="8">
    <location>
        <position position="234"/>
    </location>
    <ligand>
        <name>L-ornithine</name>
        <dbReference type="ChEBI" id="CHEBI:46911"/>
    </ligand>
</feature>
<comment type="subcellular location">
    <subcellularLocation>
        <location evidence="8">Cytoplasm</location>
    </subcellularLocation>
</comment>
<keyword evidence="6 8" id="KW-0808">Transferase</keyword>
<dbReference type="Proteomes" id="UP000648182">
    <property type="component" value="Unassembled WGS sequence"/>
</dbReference>
<evidence type="ECO:0000256" key="7">
    <source>
        <dbReference type="ARBA" id="ARBA00048772"/>
    </source>
</evidence>
<dbReference type="Gene3D" id="3.40.50.1370">
    <property type="entry name" value="Aspartate/ornithine carbamoyltransferase"/>
    <property type="match status" value="2"/>
</dbReference>
<dbReference type="GO" id="GO:0004585">
    <property type="term" value="F:ornithine carbamoyltransferase activity"/>
    <property type="evidence" value="ECO:0007669"/>
    <property type="project" value="UniProtKB-EC"/>
</dbReference>
<evidence type="ECO:0000313" key="12">
    <source>
        <dbReference type="Proteomes" id="UP000648182"/>
    </source>
</evidence>
<feature type="binding site" evidence="8">
    <location>
        <position position="302"/>
    </location>
    <ligand>
        <name>carbamoyl phosphate</name>
        <dbReference type="ChEBI" id="CHEBI:58228"/>
    </ligand>
</feature>
<keyword evidence="8" id="KW-0963">Cytoplasm</keyword>
<dbReference type="PRINTS" id="PR00100">
    <property type="entry name" value="AOTCASE"/>
</dbReference>
<feature type="binding site" evidence="8">
    <location>
        <begin position="139"/>
        <end position="142"/>
    </location>
    <ligand>
        <name>carbamoyl phosphate</name>
        <dbReference type="ChEBI" id="CHEBI:58228"/>
    </ligand>
</feature>
<dbReference type="EMBL" id="JACSPV010000010">
    <property type="protein sequence ID" value="MBD8005085.1"/>
    <property type="molecule type" value="Genomic_DNA"/>
</dbReference>
<feature type="domain" description="Aspartate/ornithine carbamoyltransferase Asp/Orn-binding" evidence="9">
    <location>
        <begin position="158"/>
        <end position="312"/>
    </location>
</feature>
<comment type="similarity">
    <text evidence="3 8">Belongs to the aspartate/ornithine carbamoyltransferase superfamily. OTCase family.</text>
</comment>
<dbReference type="PANTHER" id="PTHR45753">
    <property type="entry name" value="ORNITHINE CARBAMOYLTRANSFERASE, MITOCHONDRIAL"/>
    <property type="match status" value="1"/>
</dbReference>
<dbReference type="Pfam" id="PF00185">
    <property type="entry name" value="OTCace"/>
    <property type="match status" value="1"/>
</dbReference>